<comment type="caution">
    <text evidence="2">The sequence shown here is derived from an EMBL/GenBank/DDBJ whole genome shotgun (WGS) entry which is preliminary data.</text>
</comment>
<dbReference type="AlphaFoldDB" id="A0AAV3PPW8"/>
<dbReference type="Pfam" id="PF17919">
    <property type="entry name" value="RT_RNaseH_2"/>
    <property type="match status" value="1"/>
</dbReference>
<dbReference type="EMBL" id="BAABME010002123">
    <property type="protein sequence ID" value="GAA0153148.1"/>
    <property type="molecule type" value="Genomic_DNA"/>
</dbReference>
<protein>
    <recommendedName>
        <fullName evidence="1">Reverse transcriptase/retrotransposon-derived protein RNase H-like domain-containing protein</fullName>
    </recommendedName>
</protein>
<evidence type="ECO:0000259" key="1">
    <source>
        <dbReference type="Pfam" id="PF17919"/>
    </source>
</evidence>
<dbReference type="InterPro" id="IPR041577">
    <property type="entry name" value="RT_RNaseH_2"/>
</dbReference>
<gene>
    <name evidence="2" type="ORF">LIER_11460</name>
</gene>
<evidence type="ECO:0000313" key="3">
    <source>
        <dbReference type="Proteomes" id="UP001454036"/>
    </source>
</evidence>
<keyword evidence="3" id="KW-1185">Reference proteome</keyword>
<dbReference type="PANTHER" id="PTHR48475">
    <property type="entry name" value="RIBONUCLEASE H"/>
    <property type="match status" value="1"/>
</dbReference>
<reference evidence="2 3" key="1">
    <citation type="submission" date="2024-01" db="EMBL/GenBank/DDBJ databases">
        <title>The complete chloroplast genome sequence of Lithospermum erythrorhizon: insights into the phylogenetic relationship among Boraginaceae species and the maternal lineages of purple gromwells.</title>
        <authorList>
            <person name="Okada T."/>
            <person name="Watanabe K."/>
        </authorList>
    </citation>
    <scope>NUCLEOTIDE SEQUENCE [LARGE SCALE GENOMIC DNA]</scope>
</reference>
<feature type="domain" description="Reverse transcriptase/retrotransposon-derived protein RNase H-like" evidence="1">
    <location>
        <begin position="26"/>
        <end position="114"/>
    </location>
</feature>
<organism evidence="2 3">
    <name type="scientific">Lithospermum erythrorhizon</name>
    <name type="common">Purple gromwell</name>
    <name type="synonym">Lithospermum officinale var. erythrorhizon</name>
    <dbReference type="NCBI Taxonomy" id="34254"/>
    <lineage>
        <taxon>Eukaryota</taxon>
        <taxon>Viridiplantae</taxon>
        <taxon>Streptophyta</taxon>
        <taxon>Embryophyta</taxon>
        <taxon>Tracheophyta</taxon>
        <taxon>Spermatophyta</taxon>
        <taxon>Magnoliopsida</taxon>
        <taxon>eudicotyledons</taxon>
        <taxon>Gunneridae</taxon>
        <taxon>Pentapetalae</taxon>
        <taxon>asterids</taxon>
        <taxon>lamiids</taxon>
        <taxon>Boraginales</taxon>
        <taxon>Boraginaceae</taxon>
        <taxon>Boraginoideae</taxon>
        <taxon>Lithospermeae</taxon>
        <taxon>Lithospermum</taxon>
    </lineage>
</organism>
<name>A0AAV3PPW8_LITER</name>
<proteinExistence type="predicted"/>
<dbReference type="InterPro" id="IPR043502">
    <property type="entry name" value="DNA/RNA_pol_sf"/>
</dbReference>
<evidence type="ECO:0000313" key="2">
    <source>
        <dbReference type="EMBL" id="GAA0153148.1"/>
    </source>
</evidence>
<dbReference type="Proteomes" id="UP001454036">
    <property type="component" value="Unassembled WGS sequence"/>
</dbReference>
<dbReference type="InterPro" id="IPR043128">
    <property type="entry name" value="Rev_trsase/Diguanyl_cyclase"/>
</dbReference>
<accession>A0AAV3PPW8</accession>
<dbReference type="PANTHER" id="PTHR48475:SF1">
    <property type="entry name" value="RNASE H TYPE-1 DOMAIN-CONTAINING PROTEIN"/>
    <property type="match status" value="1"/>
</dbReference>
<dbReference type="Gene3D" id="3.30.70.270">
    <property type="match status" value="1"/>
</dbReference>
<dbReference type="SUPFAM" id="SSF56672">
    <property type="entry name" value="DNA/RNA polymerases"/>
    <property type="match status" value="1"/>
</dbReference>
<sequence>MQFISRAGYQSLPFFKAIKKGKDFQWTEDCPQSFQELKSYLQSPQLLTRPVVGDLLQLYLAVLEHALSSMLINEEGKVQRSVYYVSRVMRGVETRCPLTEKLVFSLIVAAQKLKP</sequence>